<feature type="non-terminal residue" evidence="2">
    <location>
        <position position="1"/>
    </location>
</feature>
<proteinExistence type="predicted"/>
<dbReference type="GO" id="GO:0005524">
    <property type="term" value="F:ATP binding"/>
    <property type="evidence" value="ECO:0007669"/>
    <property type="project" value="InterPro"/>
</dbReference>
<gene>
    <name evidence="2" type="ORF">PGSY75_1339900</name>
</gene>
<dbReference type="PROSITE" id="PS50893">
    <property type="entry name" value="ABC_TRANSPORTER_2"/>
    <property type="match status" value="1"/>
</dbReference>
<sequence length="213" mass="25179">NIHKKILNNIQTTKYYNSQSYQKNKDTNSDNITQYYQPQYHYDHNISCDKDIDNTNTNKYQNYYIDFLNAYDQDKLNIINSSIHVLCEELDLKDFIHSMPHNIHSNIQYNNMSSGQKQRLSIIRSLMKDTPIYIFDEITSFLDEGNINKLHKLIDILIPNKTIIYITHSIHILNRMDKIIILDDGNIRAVGTYEQIKNDKLFMDIFSLHNAGR</sequence>
<dbReference type="KEGG" id="pgab:PGSY75_1339900"/>
<reference evidence="2 3" key="1">
    <citation type="journal article" date="2016" name="Nat. Commun.">
        <title>Genomes of cryptic chimpanzee Plasmodium species reveal key evolutionary events leading to human malaria.</title>
        <authorList>
            <person name="Sundararaman S.A."/>
            <person name="Plenderleith L.J."/>
            <person name="Liu W."/>
            <person name="Loy D.E."/>
            <person name="Learn G.H."/>
            <person name="Li Y."/>
            <person name="Shaw K.S."/>
            <person name="Ayouba A."/>
            <person name="Peeters M."/>
            <person name="Speede S."/>
            <person name="Shaw G.M."/>
            <person name="Bushman F.D."/>
            <person name="Brisson D."/>
            <person name="Rayner J.C."/>
            <person name="Sharp P.M."/>
            <person name="Hahn B.H."/>
        </authorList>
    </citation>
    <scope>NUCLEOTIDE SEQUENCE [LARGE SCALE GENOMIC DNA]</scope>
    <source>
        <strain evidence="2 3">SY75</strain>
    </source>
</reference>
<feature type="domain" description="ABC transporter" evidence="1">
    <location>
        <begin position="5"/>
        <end position="209"/>
    </location>
</feature>
<dbReference type="SUPFAM" id="SSF52540">
    <property type="entry name" value="P-loop containing nucleoside triphosphate hydrolases"/>
    <property type="match status" value="1"/>
</dbReference>
<accession>A0A151LE15</accession>
<evidence type="ECO:0000259" key="1">
    <source>
        <dbReference type="PROSITE" id="PS50893"/>
    </source>
</evidence>
<dbReference type="GO" id="GO:0015421">
    <property type="term" value="F:ABC-type oligopeptide transporter activity"/>
    <property type="evidence" value="ECO:0007669"/>
    <property type="project" value="TreeGrafter"/>
</dbReference>
<evidence type="ECO:0000313" key="3">
    <source>
        <dbReference type="Proteomes" id="UP000076004"/>
    </source>
</evidence>
<dbReference type="InterPro" id="IPR017871">
    <property type="entry name" value="ABC_transporter-like_CS"/>
</dbReference>
<dbReference type="InterPro" id="IPR027417">
    <property type="entry name" value="P-loop_NTPase"/>
</dbReference>
<dbReference type="InterPro" id="IPR039421">
    <property type="entry name" value="Type_1_exporter"/>
</dbReference>
<dbReference type="PANTHER" id="PTHR43394:SF1">
    <property type="entry name" value="ATP-BINDING CASSETTE SUB-FAMILY B MEMBER 10, MITOCHONDRIAL"/>
    <property type="match status" value="1"/>
</dbReference>
<dbReference type="RefSeq" id="XP_018640184.1">
    <property type="nucleotide sequence ID" value="XM_018787442.1"/>
</dbReference>
<dbReference type="Gene3D" id="3.40.50.300">
    <property type="entry name" value="P-loop containing nucleotide triphosphate hydrolases"/>
    <property type="match status" value="1"/>
</dbReference>
<dbReference type="PROSITE" id="PS00211">
    <property type="entry name" value="ABC_TRANSPORTER_1"/>
    <property type="match status" value="1"/>
</dbReference>
<dbReference type="GeneID" id="29778029"/>
<dbReference type="AlphaFoldDB" id="A0A151LE15"/>
<name>A0A151LE15_9APIC</name>
<dbReference type="VEuPathDB" id="PlasmoDB:PGSY75_1339900"/>
<dbReference type="InterPro" id="IPR003439">
    <property type="entry name" value="ABC_transporter-like_ATP-bd"/>
</dbReference>
<protein>
    <submittedName>
        <fullName evidence="2">Putative ABC transporter (MDR family)</fullName>
    </submittedName>
</protein>
<dbReference type="Proteomes" id="UP000076004">
    <property type="component" value="Chromosome 13"/>
</dbReference>
<dbReference type="Pfam" id="PF00005">
    <property type="entry name" value="ABC_tran"/>
    <property type="match status" value="1"/>
</dbReference>
<dbReference type="EMBL" id="LVLB01000014">
    <property type="protein sequence ID" value="KYN97179.1"/>
    <property type="molecule type" value="Genomic_DNA"/>
</dbReference>
<organism evidence="2 3">
    <name type="scientific">Plasmodium gaboni</name>
    <dbReference type="NCBI Taxonomy" id="647221"/>
    <lineage>
        <taxon>Eukaryota</taxon>
        <taxon>Sar</taxon>
        <taxon>Alveolata</taxon>
        <taxon>Apicomplexa</taxon>
        <taxon>Aconoidasida</taxon>
        <taxon>Haemosporida</taxon>
        <taxon>Plasmodiidae</taxon>
        <taxon>Plasmodium</taxon>
        <taxon>Plasmodium (Laverania)</taxon>
    </lineage>
</organism>
<dbReference type="GO" id="GO:0016887">
    <property type="term" value="F:ATP hydrolysis activity"/>
    <property type="evidence" value="ECO:0007669"/>
    <property type="project" value="InterPro"/>
</dbReference>
<comment type="caution">
    <text evidence="2">The sequence shown here is derived from an EMBL/GenBank/DDBJ whole genome shotgun (WGS) entry which is preliminary data.</text>
</comment>
<dbReference type="VEuPathDB" id="PlasmoDB:PGABG01_1337900"/>
<dbReference type="PANTHER" id="PTHR43394">
    <property type="entry name" value="ATP-DEPENDENT PERMEASE MDL1, MITOCHONDRIAL"/>
    <property type="match status" value="1"/>
</dbReference>
<evidence type="ECO:0000313" key="2">
    <source>
        <dbReference type="EMBL" id="KYN97179.1"/>
    </source>
</evidence>